<keyword evidence="3" id="KW-1185">Reference proteome</keyword>
<accession>A0AAN6GFB6</accession>
<name>A0AAN6GFB6_9BASI</name>
<organism evidence="2 3">
    <name type="scientific">Tilletia horrida</name>
    <dbReference type="NCBI Taxonomy" id="155126"/>
    <lineage>
        <taxon>Eukaryota</taxon>
        <taxon>Fungi</taxon>
        <taxon>Dikarya</taxon>
        <taxon>Basidiomycota</taxon>
        <taxon>Ustilaginomycotina</taxon>
        <taxon>Exobasidiomycetes</taxon>
        <taxon>Tilletiales</taxon>
        <taxon>Tilletiaceae</taxon>
        <taxon>Tilletia</taxon>
    </lineage>
</organism>
<comment type="caution">
    <text evidence="2">The sequence shown here is derived from an EMBL/GenBank/DDBJ whole genome shotgun (WGS) entry which is preliminary data.</text>
</comment>
<dbReference type="EMBL" id="JAPDMQ010000047">
    <property type="protein sequence ID" value="KAK0538294.1"/>
    <property type="molecule type" value="Genomic_DNA"/>
</dbReference>
<dbReference type="Proteomes" id="UP001176521">
    <property type="component" value="Unassembled WGS sequence"/>
</dbReference>
<evidence type="ECO:0000256" key="1">
    <source>
        <dbReference type="SAM" id="MobiDB-lite"/>
    </source>
</evidence>
<gene>
    <name evidence="2" type="ORF">OC842_001357</name>
</gene>
<feature type="region of interest" description="Disordered" evidence="1">
    <location>
        <begin position="1"/>
        <end position="27"/>
    </location>
</feature>
<reference evidence="2" key="1">
    <citation type="journal article" date="2023" name="PhytoFront">
        <title>Draft Genome Resources of Seven Strains of Tilletia horrida, Causal Agent of Kernel Smut of Rice.</title>
        <authorList>
            <person name="Khanal S."/>
            <person name="Antony Babu S."/>
            <person name="Zhou X.G."/>
        </authorList>
    </citation>
    <scope>NUCLEOTIDE SEQUENCE</scope>
    <source>
        <strain evidence="2">TX3</strain>
    </source>
</reference>
<evidence type="ECO:0000313" key="2">
    <source>
        <dbReference type="EMBL" id="KAK0538294.1"/>
    </source>
</evidence>
<dbReference type="AlphaFoldDB" id="A0AAN6GFB6"/>
<protein>
    <submittedName>
        <fullName evidence="2">Uncharacterized protein</fullName>
    </submittedName>
</protein>
<sequence>MPPTPSLPVDQEDHSQDHEEYRAPRRSQVNKVTKEKIFDALCAFATLRLKPTLDFTTVSDNTEALLKNGEHAKDDTLLVTTKQAHDLLCRRRPQEWAKQAFLARQNAPKLEHFYGHLIYTV</sequence>
<feature type="compositionally biased region" description="Basic and acidic residues" evidence="1">
    <location>
        <begin position="11"/>
        <end position="23"/>
    </location>
</feature>
<evidence type="ECO:0000313" key="3">
    <source>
        <dbReference type="Proteomes" id="UP001176521"/>
    </source>
</evidence>
<proteinExistence type="predicted"/>